<evidence type="ECO:0000313" key="3">
    <source>
        <dbReference type="Proteomes" id="UP000318571"/>
    </source>
</evidence>
<feature type="region of interest" description="Disordered" evidence="1">
    <location>
        <begin position="123"/>
        <end position="145"/>
    </location>
</feature>
<comment type="caution">
    <text evidence="2">The sequence shown here is derived from an EMBL/GenBank/DDBJ whole genome shotgun (WGS) entry which is preliminary data.</text>
</comment>
<sequence>KFVGLAEIPLHTRWTCLSMGSEWIRIVEQTSGNFFLPNQITGYSTPLYSNLENLNNYKSSCLGHYHFRLVWPGLGYFNEWLQDNDMIQPSPVAGFKKIALKYPNHFGGLFYVNIGGLSSGDPDDTLAKGDTRPGGGSYGVGRFSGTSGNLLPGPVGRDGSTSIDVEHLILFIKDDCN</sequence>
<proteinExistence type="predicted"/>
<protein>
    <submittedName>
        <fullName evidence="2">Uncharacterized protein</fullName>
    </submittedName>
</protein>
<gene>
    <name evidence="2" type="ORF">TCAL_16391</name>
</gene>
<reference evidence="2 3" key="1">
    <citation type="journal article" date="2018" name="Nat. Ecol. Evol.">
        <title>Genomic signatures of mitonuclear coevolution across populations of Tigriopus californicus.</title>
        <authorList>
            <person name="Barreto F.S."/>
            <person name="Watson E.T."/>
            <person name="Lima T.G."/>
            <person name="Willett C.S."/>
            <person name="Edmands S."/>
            <person name="Li W."/>
            <person name="Burton R.S."/>
        </authorList>
    </citation>
    <scope>NUCLEOTIDE SEQUENCE [LARGE SCALE GENOMIC DNA]</scope>
    <source>
        <strain evidence="2 3">San Diego</strain>
    </source>
</reference>
<name>A0A553NXV6_TIGCA</name>
<organism evidence="2 3">
    <name type="scientific">Tigriopus californicus</name>
    <name type="common">Marine copepod</name>
    <dbReference type="NCBI Taxonomy" id="6832"/>
    <lineage>
        <taxon>Eukaryota</taxon>
        <taxon>Metazoa</taxon>
        <taxon>Ecdysozoa</taxon>
        <taxon>Arthropoda</taxon>
        <taxon>Crustacea</taxon>
        <taxon>Multicrustacea</taxon>
        <taxon>Hexanauplia</taxon>
        <taxon>Copepoda</taxon>
        <taxon>Harpacticoida</taxon>
        <taxon>Harpacticidae</taxon>
        <taxon>Tigriopus</taxon>
    </lineage>
</organism>
<dbReference type="Proteomes" id="UP000318571">
    <property type="component" value="Chromosome 9"/>
</dbReference>
<keyword evidence="3" id="KW-1185">Reference proteome</keyword>
<accession>A0A553NXV6</accession>
<evidence type="ECO:0000313" key="2">
    <source>
        <dbReference type="EMBL" id="TRY70260.1"/>
    </source>
</evidence>
<evidence type="ECO:0000256" key="1">
    <source>
        <dbReference type="SAM" id="MobiDB-lite"/>
    </source>
</evidence>
<feature type="non-terminal residue" evidence="2">
    <location>
        <position position="1"/>
    </location>
</feature>
<dbReference type="AlphaFoldDB" id="A0A553NXV6"/>
<dbReference type="EMBL" id="VCGU01000009">
    <property type="protein sequence ID" value="TRY70260.1"/>
    <property type="molecule type" value="Genomic_DNA"/>
</dbReference>